<gene>
    <name evidence="3" type="primary">nagB</name>
    <name evidence="5" type="ORF">FC44_GL001260</name>
</gene>
<dbReference type="EMBL" id="AZGN01000003">
    <property type="protein sequence ID" value="KRM34548.1"/>
    <property type="molecule type" value="Genomic_DNA"/>
</dbReference>
<dbReference type="Proteomes" id="UP000051735">
    <property type="component" value="Unassembled WGS sequence"/>
</dbReference>
<dbReference type="InterPro" id="IPR018321">
    <property type="entry name" value="Glucosamine6P_isomerase_CS"/>
</dbReference>
<dbReference type="Gene3D" id="3.40.50.1360">
    <property type="match status" value="1"/>
</dbReference>
<evidence type="ECO:0000256" key="1">
    <source>
        <dbReference type="ARBA" id="ARBA00022801"/>
    </source>
</evidence>
<evidence type="ECO:0000256" key="3">
    <source>
        <dbReference type="HAMAP-Rule" id="MF_01241"/>
    </source>
</evidence>
<comment type="function">
    <text evidence="3">Catalyzes the reversible isomerization-deamination of glucosamine 6-phosphate (GlcN6P) to form fructose 6-phosphate (Fru6P) and ammonium ion.</text>
</comment>
<name>A0ABR5PT63_9LACO</name>
<comment type="caution">
    <text evidence="3">Lacks conserved residue(s) required for the propagation of feature annotation.</text>
</comment>
<proteinExistence type="inferred from homology"/>
<dbReference type="HAMAP" id="MF_01241">
    <property type="entry name" value="GlcN6P_deamin"/>
    <property type="match status" value="1"/>
</dbReference>
<evidence type="ECO:0000313" key="6">
    <source>
        <dbReference type="Proteomes" id="UP000051735"/>
    </source>
</evidence>
<dbReference type="Pfam" id="PF01182">
    <property type="entry name" value="Glucosamine_iso"/>
    <property type="match status" value="1"/>
</dbReference>
<comment type="caution">
    <text evidence="5">The sequence shown here is derived from an EMBL/GenBank/DDBJ whole genome shotgun (WGS) entry which is preliminary data.</text>
</comment>
<keyword evidence="2 3" id="KW-0119">Carbohydrate metabolism</keyword>
<accession>A0ABR5PT63</accession>
<reference evidence="5 6" key="1">
    <citation type="journal article" date="2015" name="Genome Announc.">
        <title>Expanding the biotechnology potential of lactobacilli through comparative genomics of 213 strains and associated genera.</title>
        <authorList>
            <person name="Sun Z."/>
            <person name="Harris H.M."/>
            <person name="McCann A."/>
            <person name="Guo C."/>
            <person name="Argimon S."/>
            <person name="Zhang W."/>
            <person name="Yang X."/>
            <person name="Jeffery I.B."/>
            <person name="Cooney J.C."/>
            <person name="Kagawa T.F."/>
            <person name="Liu W."/>
            <person name="Song Y."/>
            <person name="Salvetti E."/>
            <person name="Wrobel A."/>
            <person name="Rasinkangas P."/>
            <person name="Parkhill J."/>
            <person name="Rea M.C."/>
            <person name="O'Sullivan O."/>
            <person name="Ritari J."/>
            <person name="Douillard F.P."/>
            <person name="Paul Ross R."/>
            <person name="Yang R."/>
            <person name="Briner A.E."/>
            <person name="Felis G.E."/>
            <person name="de Vos W.M."/>
            <person name="Barrangou R."/>
            <person name="Klaenhammer T.R."/>
            <person name="Caufield P.W."/>
            <person name="Cui Y."/>
            <person name="Zhang H."/>
            <person name="O'Toole P.W."/>
        </authorList>
    </citation>
    <scope>NUCLEOTIDE SEQUENCE [LARGE SCALE GENOMIC DNA]</scope>
    <source>
        <strain evidence="5 6">DSM 6629</strain>
    </source>
</reference>
<comment type="similarity">
    <text evidence="3">Belongs to the glucosamine/galactosamine-6-phosphate isomerase family. NagB subfamily.</text>
</comment>
<evidence type="ECO:0000259" key="4">
    <source>
        <dbReference type="Pfam" id="PF01182"/>
    </source>
</evidence>
<dbReference type="PANTHER" id="PTHR11280">
    <property type="entry name" value="GLUCOSAMINE-6-PHOSPHATE ISOMERASE"/>
    <property type="match status" value="1"/>
</dbReference>
<feature type="domain" description="Glucosamine/galactosamine-6-phosphate isomerase" evidence="4">
    <location>
        <begin position="26"/>
        <end position="221"/>
    </location>
</feature>
<protein>
    <recommendedName>
        <fullName evidence="3">Glucosamine-6-phosphate deaminase</fullName>
        <ecNumber evidence="3">3.5.99.6</ecNumber>
    </recommendedName>
    <alternativeName>
        <fullName evidence="3">GlcN6P deaminase</fullName>
        <shortName evidence="3">GNPDA</shortName>
    </alternativeName>
    <alternativeName>
        <fullName evidence="3">Glucosamine-6-phosphate isomerase</fullName>
    </alternativeName>
</protein>
<keyword evidence="1 3" id="KW-0378">Hydrolase</keyword>
<dbReference type="NCBIfam" id="TIGR00502">
    <property type="entry name" value="nagB"/>
    <property type="match status" value="1"/>
</dbReference>
<dbReference type="PROSITE" id="PS01161">
    <property type="entry name" value="GLC_GALNAC_ISOMERASE"/>
    <property type="match status" value="1"/>
</dbReference>
<comment type="catalytic activity">
    <reaction evidence="3">
        <text>alpha-D-glucosamine 6-phosphate + H2O = beta-D-fructose 6-phosphate + NH4(+)</text>
        <dbReference type="Rhea" id="RHEA:12172"/>
        <dbReference type="ChEBI" id="CHEBI:15377"/>
        <dbReference type="ChEBI" id="CHEBI:28938"/>
        <dbReference type="ChEBI" id="CHEBI:57634"/>
        <dbReference type="ChEBI" id="CHEBI:75989"/>
        <dbReference type="EC" id="3.5.99.6"/>
    </reaction>
</comment>
<dbReference type="CDD" id="cd01399">
    <property type="entry name" value="GlcN6P_deaminase"/>
    <property type="match status" value="1"/>
</dbReference>
<dbReference type="InterPro" id="IPR004547">
    <property type="entry name" value="Glucosamine6P_isomerase"/>
</dbReference>
<dbReference type="PANTHER" id="PTHR11280:SF5">
    <property type="entry name" value="GLUCOSAMINE-6-PHOSPHATE ISOMERASE"/>
    <property type="match status" value="1"/>
</dbReference>
<feature type="active site" description="Proton acceptor; for ring-opening step" evidence="3">
    <location>
        <position position="133"/>
    </location>
</feature>
<dbReference type="EC" id="3.5.99.6" evidence="3"/>
<feature type="active site" description="For ring-opening step" evidence="3">
    <location>
        <position position="131"/>
    </location>
</feature>
<dbReference type="InterPro" id="IPR037171">
    <property type="entry name" value="NagB/RpiA_transferase-like"/>
</dbReference>
<keyword evidence="6" id="KW-1185">Reference proteome</keyword>
<feature type="active site" description="For ring-opening step" evidence="3">
    <location>
        <position position="138"/>
    </location>
</feature>
<feature type="active site" description="Proton acceptor; for enolization step" evidence="3">
    <location>
        <position position="63"/>
    </location>
</feature>
<organism evidence="5 6">
    <name type="scientific">Lactobacillus intestinalis DSM 6629</name>
    <dbReference type="NCBI Taxonomy" id="1423761"/>
    <lineage>
        <taxon>Bacteria</taxon>
        <taxon>Bacillati</taxon>
        <taxon>Bacillota</taxon>
        <taxon>Bacilli</taxon>
        <taxon>Lactobacillales</taxon>
        <taxon>Lactobacillaceae</taxon>
        <taxon>Lactobacillus</taxon>
    </lineage>
</organism>
<sequence length="242" mass="26815">MMKVIVRENDIQGGAAAFEIFEKGIKNGAKVLGLATGSTPVTLYQNWVKSDLNCDDLTSINLDEYVGLKPDDPQSYHYFMKEHLFNKKPFKHSYVPDGVEAAKDPQKAADDYNKIIKDNPIDIQLLGIGRNGHIAFNEPGSSFDTVTREVKLTENTIKANSRFFNNIDDVPTSAICMGIANIMSAKKIVLMAFGEKKAHAIKEMIEGPITEEVPASILQKHPDVTVIVDEAAAKELDDKYKK</sequence>
<dbReference type="SUPFAM" id="SSF100950">
    <property type="entry name" value="NagB/RpiA/CoA transferase-like"/>
    <property type="match status" value="1"/>
</dbReference>
<dbReference type="InterPro" id="IPR006148">
    <property type="entry name" value="Glc/Gal-6P_isomerase"/>
</dbReference>
<comment type="pathway">
    <text evidence="3">Amino-sugar metabolism; N-acetylneuraminate degradation; D-fructose 6-phosphate from N-acetylneuraminate: step 5/5.</text>
</comment>
<evidence type="ECO:0000256" key="2">
    <source>
        <dbReference type="ARBA" id="ARBA00023277"/>
    </source>
</evidence>
<evidence type="ECO:0000313" key="5">
    <source>
        <dbReference type="EMBL" id="KRM34548.1"/>
    </source>
</evidence>